<dbReference type="AlphaFoldDB" id="J0WT63"/>
<proteinExistence type="predicted"/>
<reference evidence="2" key="1">
    <citation type="journal article" date="2012" name="Science">
        <title>The Paleozoic origin of enzymatic lignin decomposition reconstructed from 31 fungal genomes.</title>
        <authorList>
            <person name="Floudas D."/>
            <person name="Binder M."/>
            <person name="Riley R."/>
            <person name="Barry K."/>
            <person name="Blanchette R.A."/>
            <person name="Henrissat B."/>
            <person name="Martinez A.T."/>
            <person name="Otillar R."/>
            <person name="Spatafora J.W."/>
            <person name="Yadav J.S."/>
            <person name="Aerts A."/>
            <person name="Benoit I."/>
            <person name="Boyd A."/>
            <person name="Carlson A."/>
            <person name="Copeland A."/>
            <person name="Coutinho P.M."/>
            <person name="de Vries R.P."/>
            <person name="Ferreira P."/>
            <person name="Findley K."/>
            <person name="Foster B."/>
            <person name="Gaskell J."/>
            <person name="Glotzer D."/>
            <person name="Gorecki P."/>
            <person name="Heitman J."/>
            <person name="Hesse C."/>
            <person name="Hori C."/>
            <person name="Igarashi K."/>
            <person name="Jurgens J.A."/>
            <person name="Kallen N."/>
            <person name="Kersten P."/>
            <person name="Kohler A."/>
            <person name="Kuees U."/>
            <person name="Kumar T.K.A."/>
            <person name="Kuo A."/>
            <person name="LaButti K."/>
            <person name="Larrondo L.F."/>
            <person name="Lindquist E."/>
            <person name="Ling A."/>
            <person name="Lombard V."/>
            <person name="Lucas S."/>
            <person name="Lundell T."/>
            <person name="Martin R."/>
            <person name="McLaughlin D.J."/>
            <person name="Morgenstern I."/>
            <person name="Morin E."/>
            <person name="Murat C."/>
            <person name="Nagy L.G."/>
            <person name="Nolan M."/>
            <person name="Ohm R.A."/>
            <person name="Patyshakuliyeva A."/>
            <person name="Rokas A."/>
            <person name="Ruiz-Duenas F.J."/>
            <person name="Sabat G."/>
            <person name="Salamov A."/>
            <person name="Samejima M."/>
            <person name="Schmutz J."/>
            <person name="Slot J.C."/>
            <person name="St John F."/>
            <person name="Stenlid J."/>
            <person name="Sun H."/>
            <person name="Sun S."/>
            <person name="Syed K."/>
            <person name="Tsang A."/>
            <person name="Wiebenga A."/>
            <person name="Young D."/>
            <person name="Pisabarro A."/>
            <person name="Eastwood D.C."/>
            <person name="Martin F."/>
            <person name="Cullen D."/>
            <person name="Grigoriev I.V."/>
            <person name="Hibbett D.S."/>
        </authorList>
    </citation>
    <scope>NUCLEOTIDE SEQUENCE [LARGE SCALE GENOMIC DNA]</scope>
    <source>
        <strain evidence="2">TFB10046</strain>
    </source>
</reference>
<accession>J0WT63</accession>
<sequence length="110" mass="11900">MLLIGPKTPGYAHLVTFAIDNLGLQVPPTERNSMVLQPPHLPLHRPRRSVFVPIASLVTVAIGGLELELLHADGTRGVAQPPHLGPRGQHKPFFMPNPCHLVQSIALTTS</sequence>
<dbReference type="InParanoid" id="J0WT63"/>
<keyword evidence="2" id="KW-1185">Reference proteome</keyword>
<evidence type="ECO:0000313" key="2">
    <source>
        <dbReference type="Proteomes" id="UP000006514"/>
    </source>
</evidence>
<evidence type="ECO:0000313" key="1">
    <source>
        <dbReference type="EMBL" id="EJD35423.1"/>
    </source>
</evidence>
<dbReference type="Proteomes" id="UP000006514">
    <property type="component" value="Unassembled WGS sequence"/>
</dbReference>
<organism evidence="1 2">
    <name type="scientific">Auricularia subglabra (strain TFB-10046 / SS5)</name>
    <name type="common">White-rot fungus</name>
    <name type="synonym">Auricularia delicata (strain TFB10046)</name>
    <dbReference type="NCBI Taxonomy" id="717982"/>
    <lineage>
        <taxon>Eukaryota</taxon>
        <taxon>Fungi</taxon>
        <taxon>Dikarya</taxon>
        <taxon>Basidiomycota</taxon>
        <taxon>Agaricomycotina</taxon>
        <taxon>Agaricomycetes</taxon>
        <taxon>Auriculariales</taxon>
        <taxon>Auriculariaceae</taxon>
        <taxon>Auricularia</taxon>
    </lineage>
</organism>
<protein>
    <submittedName>
        <fullName evidence="1">Uncharacterized protein</fullName>
    </submittedName>
</protein>
<name>J0WT63_AURST</name>
<gene>
    <name evidence="1" type="ORF">AURDEDRAFT_175516</name>
</gene>
<dbReference type="KEGG" id="adl:AURDEDRAFT_175516"/>
<dbReference type="EMBL" id="JH687891">
    <property type="protein sequence ID" value="EJD35423.1"/>
    <property type="molecule type" value="Genomic_DNA"/>
</dbReference>